<dbReference type="Pfam" id="PF23441">
    <property type="entry name" value="SDR"/>
    <property type="match status" value="1"/>
</dbReference>
<evidence type="ECO:0000256" key="1">
    <source>
        <dbReference type="ARBA" id="ARBA00006484"/>
    </source>
</evidence>
<dbReference type="CDD" id="cd05233">
    <property type="entry name" value="SDR_c"/>
    <property type="match status" value="1"/>
</dbReference>
<dbReference type="EMBL" id="KV407458">
    <property type="protein sequence ID" value="KZF23047.1"/>
    <property type="molecule type" value="Genomic_DNA"/>
</dbReference>
<dbReference type="InterPro" id="IPR002347">
    <property type="entry name" value="SDR_fam"/>
</dbReference>
<keyword evidence="2" id="KW-0521">NADP</keyword>
<dbReference type="GeneID" id="28896235"/>
<evidence type="ECO:0000256" key="2">
    <source>
        <dbReference type="ARBA" id="ARBA00022857"/>
    </source>
</evidence>
<dbReference type="Proteomes" id="UP000076632">
    <property type="component" value="Unassembled WGS sequence"/>
</dbReference>
<dbReference type="RefSeq" id="XP_018188602.1">
    <property type="nucleotide sequence ID" value="XM_018331098.1"/>
</dbReference>
<name>A0A161TBJ4_XYLHT</name>
<evidence type="ECO:0000313" key="4">
    <source>
        <dbReference type="EMBL" id="KZF23047.1"/>
    </source>
</evidence>
<keyword evidence="3" id="KW-0560">Oxidoreductase</keyword>
<accession>A0A161TBJ4</accession>
<dbReference type="InterPro" id="IPR051122">
    <property type="entry name" value="SDR_DHRS6-like"/>
</dbReference>
<reference evidence="4 5" key="1">
    <citation type="journal article" date="2016" name="Fungal Biol.">
        <title>The genome of Xylona heveae provides a window into fungal endophytism.</title>
        <authorList>
            <person name="Gazis R."/>
            <person name="Kuo A."/>
            <person name="Riley R."/>
            <person name="LaButti K."/>
            <person name="Lipzen A."/>
            <person name="Lin J."/>
            <person name="Amirebrahimi M."/>
            <person name="Hesse C.N."/>
            <person name="Spatafora J.W."/>
            <person name="Henrissat B."/>
            <person name="Hainaut M."/>
            <person name="Grigoriev I.V."/>
            <person name="Hibbett D.S."/>
        </authorList>
    </citation>
    <scope>NUCLEOTIDE SEQUENCE [LARGE SCALE GENOMIC DNA]</scope>
    <source>
        <strain evidence="4 5">TC161</strain>
    </source>
</reference>
<dbReference type="InterPro" id="IPR057571">
    <property type="entry name" value="SDR_PhqE-like"/>
</dbReference>
<proteinExistence type="inferred from homology"/>
<keyword evidence="5" id="KW-1185">Reference proteome</keyword>
<sequence length="265" mass="28402">MSDQQKYTNKLSGARVLVVGGSSGIGFSVAEAALEHGAIVTISSSQESRVQASVEKLKKSYPSLAGHISGYACDLATEEGIENRIKALFDHASSSGGHLLDHIVFTAGDRLAEMPLEQISLEKLKAAGMVRFFGPLLFAKIGKNYMSAGPKSSFVFTTGSVSQKPIPGWSAVAGYASAMHALVRNLALDLKPIRVNLVSPGAIDTELWKHWPEDRLNQFKEAVKSQHTTGQMGKPEDVAEAYLYLMRDQNCSGTMISSNGGSLLT</sequence>
<organism evidence="4 5">
    <name type="scientific">Xylona heveae (strain CBS 132557 / TC161)</name>
    <dbReference type="NCBI Taxonomy" id="1328760"/>
    <lineage>
        <taxon>Eukaryota</taxon>
        <taxon>Fungi</taxon>
        <taxon>Dikarya</taxon>
        <taxon>Ascomycota</taxon>
        <taxon>Pezizomycotina</taxon>
        <taxon>Xylonomycetes</taxon>
        <taxon>Xylonales</taxon>
        <taxon>Xylonaceae</taxon>
        <taxon>Xylona</taxon>
    </lineage>
</organism>
<dbReference type="InParanoid" id="A0A161TBJ4"/>
<dbReference type="PANTHER" id="PTHR43477">
    <property type="entry name" value="DIHYDROANTICAPSIN 7-DEHYDROGENASE"/>
    <property type="match status" value="1"/>
</dbReference>
<dbReference type="AlphaFoldDB" id="A0A161TBJ4"/>
<evidence type="ECO:0000313" key="5">
    <source>
        <dbReference type="Proteomes" id="UP000076632"/>
    </source>
</evidence>
<protein>
    <submittedName>
        <fullName evidence="4">NAD(P)-binding protein</fullName>
    </submittedName>
</protein>
<dbReference type="OrthoDB" id="294295at2759"/>
<evidence type="ECO:0000256" key="3">
    <source>
        <dbReference type="ARBA" id="ARBA00023002"/>
    </source>
</evidence>
<dbReference type="PANTHER" id="PTHR43477:SF1">
    <property type="entry name" value="DIHYDROANTICAPSIN 7-DEHYDROGENASE"/>
    <property type="match status" value="1"/>
</dbReference>
<dbReference type="InterPro" id="IPR036291">
    <property type="entry name" value="NAD(P)-bd_dom_sf"/>
</dbReference>
<comment type="similarity">
    <text evidence="1">Belongs to the short-chain dehydrogenases/reductases (SDR) family.</text>
</comment>
<dbReference type="GO" id="GO:0016491">
    <property type="term" value="F:oxidoreductase activity"/>
    <property type="evidence" value="ECO:0007669"/>
    <property type="project" value="UniProtKB-KW"/>
</dbReference>
<dbReference type="PRINTS" id="PR00081">
    <property type="entry name" value="GDHRDH"/>
</dbReference>
<dbReference type="Gene3D" id="3.40.50.720">
    <property type="entry name" value="NAD(P)-binding Rossmann-like Domain"/>
    <property type="match status" value="1"/>
</dbReference>
<dbReference type="STRING" id="1328760.A0A161TBJ4"/>
<dbReference type="OMA" id="HTVLYLM"/>
<dbReference type="SUPFAM" id="SSF51735">
    <property type="entry name" value="NAD(P)-binding Rossmann-fold domains"/>
    <property type="match status" value="1"/>
</dbReference>
<gene>
    <name evidence="4" type="ORF">L228DRAFT_238934</name>
</gene>